<organism evidence="2 3">
    <name type="scientific">Ligilactobacillus acidipiscis DSM 15836</name>
    <dbReference type="NCBI Taxonomy" id="1423716"/>
    <lineage>
        <taxon>Bacteria</taxon>
        <taxon>Bacillati</taxon>
        <taxon>Bacillota</taxon>
        <taxon>Bacilli</taxon>
        <taxon>Lactobacillales</taxon>
        <taxon>Lactobacillaceae</taxon>
        <taxon>Ligilactobacillus</taxon>
    </lineage>
</organism>
<evidence type="ECO:0000259" key="1">
    <source>
        <dbReference type="Pfam" id="PF00535"/>
    </source>
</evidence>
<accession>A0ABR5PJV1</accession>
<dbReference type="Pfam" id="PF00535">
    <property type="entry name" value="Glycos_transf_2"/>
    <property type="match status" value="1"/>
</dbReference>
<dbReference type="InterPro" id="IPR029044">
    <property type="entry name" value="Nucleotide-diphossugar_trans"/>
</dbReference>
<proteinExistence type="predicted"/>
<dbReference type="EMBL" id="AZFI01000061">
    <property type="protein sequence ID" value="KRM27826.1"/>
    <property type="molecule type" value="Genomic_DNA"/>
</dbReference>
<keyword evidence="3" id="KW-1185">Reference proteome</keyword>
<dbReference type="CDD" id="cd00761">
    <property type="entry name" value="Glyco_tranf_GTA_type"/>
    <property type="match status" value="1"/>
</dbReference>
<dbReference type="RefSeq" id="WP_056971881.1">
    <property type="nucleotide sequence ID" value="NZ_AZFI01000061.1"/>
</dbReference>
<protein>
    <recommendedName>
        <fullName evidence="1">Glycosyltransferase 2-like domain-containing protein</fullName>
    </recommendedName>
</protein>
<dbReference type="Proteomes" id="UP000051217">
    <property type="component" value="Unassembled WGS sequence"/>
</dbReference>
<feature type="domain" description="Glycosyltransferase 2-like" evidence="1">
    <location>
        <begin position="4"/>
        <end position="168"/>
    </location>
</feature>
<name>A0ABR5PJV1_9LACO</name>
<dbReference type="InterPro" id="IPR001173">
    <property type="entry name" value="Glyco_trans_2-like"/>
</dbReference>
<evidence type="ECO:0000313" key="2">
    <source>
        <dbReference type="EMBL" id="KRM27826.1"/>
    </source>
</evidence>
<reference evidence="2 3" key="1">
    <citation type="journal article" date="2015" name="Genome Announc.">
        <title>Expanding the biotechnology potential of lactobacilli through comparative genomics of 213 strains and associated genera.</title>
        <authorList>
            <person name="Sun Z."/>
            <person name="Harris H.M."/>
            <person name="McCann A."/>
            <person name="Guo C."/>
            <person name="Argimon S."/>
            <person name="Zhang W."/>
            <person name="Yang X."/>
            <person name="Jeffery I.B."/>
            <person name="Cooney J.C."/>
            <person name="Kagawa T.F."/>
            <person name="Liu W."/>
            <person name="Song Y."/>
            <person name="Salvetti E."/>
            <person name="Wrobel A."/>
            <person name="Rasinkangas P."/>
            <person name="Parkhill J."/>
            <person name="Rea M.C."/>
            <person name="O'Sullivan O."/>
            <person name="Ritari J."/>
            <person name="Douillard F.P."/>
            <person name="Paul Ross R."/>
            <person name="Yang R."/>
            <person name="Briner A.E."/>
            <person name="Felis G.E."/>
            <person name="de Vos W.M."/>
            <person name="Barrangou R."/>
            <person name="Klaenhammer T.R."/>
            <person name="Caufield P.W."/>
            <person name="Cui Y."/>
            <person name="Zhang H."/>
            <person name="O'Toole P.W."/>
        </authorList>
    </citation>
    <scope>NUCLEOTIDE SEQUENCE [LARGE SCALE GENOMIC DNA]</scope>
    <source>
        <strain evidence="2 3">DSM 15836</strain>
    </source>
</reference>
<comment type="caution">
    <text evidence="2">The sequence shown here is derived from an EMBL/GenBank/DDBJ whole genome shotgun (WGS) entry which is preliminary data.</text>
</comment>
<dbReference type="PANTHER" id="PTHR22916:SF3">
    <property type="entry name" value="UDP-GLCNAC:BETAGAL BETA-1,3-N-ACETYLGLUCOSAMINYLTRANSFERASE-LIKE PROTEIN 1"/>
    <property type="match status" value="1"/>
</dbReference>
<dbReference type="PANTHER" id="PTHR22916">
    <property type="entry name" value="GLYCOSYLTRANSFERASE"/>
    <property type="match status" value="1"/>
</dbReference>
<gene>
    <name evidence="2" type="ORF">FC65_GL001873</name>
</gene>
<dbReference type="SUPFAM" id="SSF53448">
    <property type="entry name" value="Nucleotide-diphospho-sugar transferases"/>
    <property type="match status" value="1"/>
</dbReference>
<sequence length="338" mass="39179">MILSVIIPTYNSQDTIIRAINSCVAYIDDIEIVIVDDGSKDLTTKLIENKYSHFIENGKIQLINANHGGAGNARNLGIENSKGEWIIFLDSDDEFLSLRTVLIDLNAFRQYSFDVLNYSINYKKKYGQRSYSIINGKALTWDNLGLNNESLKLWDSGPAYKAFRREFLIQHNIRFPLNIKVGEDLVFNQKCLQEDPDIIVKYGDIYRVIENKNSITHKIINQNILEDGVKLVQAVEKLNIKNELMNEFIAKNFISILVRFLKSVNSIDDIIFSLKQYKKNFKVEKAFLTFYGLKQNLNVPIILVSWIIWKQPHMARVLFPPMKKVKYLIITIRGKKYE</sequence>
<evidence type="ECO:0000313" key="3">
    <source>
        <dbReference type="Proteomes" id="UP000051217"/>
    </source>
</evidence>
<dbReference type="Gene3D" id="3.90.550.10">
    <property type="entry name" value="Spore Coat Polysaccharide Biosynthesis Protein SpsA, Chain A"/>
    <property type="match status" value="1"/>
</dbReference>